<keyword evidence="1" id="KW-1133">Transmembrane helix</keyword>
<keyword evidence="3" id="KW-1185">Reference proteome</keyword>
<proteinExistence type="predicted"/>
<dbReference type="PANTHER" id="PTHR21180">
    <property type="entry name" value="ENDONUCLEASE/EXONUCLEASE/PHOSPHATASE FAMILY DOMAIN-CONTAINING PROTEIN 1"/>
    <property type="match status" value="1"/>
</dbReference>
<dbReference type="InterPro" id="IPR051675">
    <property type="entry name" value="Endo/Exo/Phosphatase_dom_1"/>
</dbReference>
<comment type="caution">
    <text evidence="2">The sequence shown here is derived from an EMBL/GenBank/DDBJ whole genome shotgun (WGS) entry which is preliminary data.</text>
</comment>
<evidence type="ECO:0000256" key="1">
    <source>
        <dbReference type="SAM" id="Phobius"/>
    </source>
</evidence>
<name>A0ABV8QRX7_9BACT</name>
<keyword evidence="1" id="KW-0812">Transmembrane</keyword>
<dbReference type="EMBL" id="JBHSCZ010000001">
    <property type="protein sequence ID" value="MFC4262586.1"/>
    <property type="molecule type" value="Genomic_DNA"/>
</dbReference>
<evidence type="ECO:0000313" key="3">
    <source>
        <dbReference type="Proteomes" id="UP001595907"/>
    </source>
</evidence>
<dbReference type="InterPro" id="IPR010994">
    <property type="entry name" value="RuvA_2-like"/>
</dbReference>
<dbReference type="Proteomes" id="UP001595907">
    <property type="component" value="Unassembled WGS sequence"/>
</dbReference>
<feature type="transmembrane region" description="Helical" evidence="1">
    <location>
        <begin position="20"/>
        <end position="41"/>
    </location>
</feature>
<dbReference type="Pfam" id="PF12836">
    <property type="entry name" value="HHH_3"/>
    <property type="match status" value="2"/>
</dbReference>
<dbReference type="SUPFAM" id="SSF47781">
    <property type="entry name" value="RuvA domain 2-like"/>
    <property type="match status" value="3"/>
</dbReference>
<organism evidence="2 3">
    <name type="scientific">Ferruginibacter yonginensis</name>
    <dbReference type="NCBI Taxonomy" id="1310416"/>
    <lineage>
        <taxon>Bacteria</taxon>
        <taxon>Pseudomonadati</taxon>
        <taxon>Bacteroidota</taxon>
        <taxon>Chitinophagia</taxon>
        <taxon>Chitinophagales</taxon>
        <taxon>Chitinophagaceae</taxon>
        <taxon>Ferruginibacter</taxon>
    </lineage>
</organism>
<dbReference type="Gene3D" id="1.10.150.280">
    <property type="entry name" value="AF1531-like domain"/>
    <property type="match status" value="1"/>
</dbReference>
<dbReference type="RefSeq" id="WP_379708149.1">
    <property type="nucleotide sequence ID" value="NZ_JBHSCZ010000001.1"/>
</dbReference>
<dbReference type="PANTHER" id="PTHR21180:SF32">
    <property type="entry name" value="ENDONUCLEASE_EXONUCLEASE_PHOSPHATASE FAMILY DOMAIN-CONTAINING PROTEIN 1"/>
    <property type="match status" value="1"/>
</dbReference>
<accession>A0ABV8QRX7</accession>
<keyword evidence="1" id="KW-0472">Membrane</keyword>
<reference evidence="3" key="1">
    <citation type="journal article" date="2019" name="Int. J. Syst. Evol. Microbiol.">
        <title>The Global Catalogue of Microorganisms (GCM) 10K type strain sequencing project: providing services to taxonomists for standard genome sequencing and annotation.</title>
        <authorList>
            <consortium name="The Broad Institute Genomics Platform"/>
            <consortium name="The Broad Institute Genome Sequencing Center for Infectious Disease"/>
            <person name="Wu L."/>
            <person name="Ma J."/>
        </authorList>
    </citation>
    <scope>NUCLEOTIDE SEQUENCE [LARGE SCALE GENOMIC DNA]</scope>
    <source>
        <strain evidence="3">CECT 8289</strain>
    </source>
</reference>
<sequence>MASPFITGFFSFCKKSRKGITYLVAFVTTVYLSILLYPLLYKPTTKTADKKIIAAADSLNYAIIKDDAFDDDNSNDYNGKYKPQYNNHKKITPFYFDPNTLSVAGWQQLGVSDKTIAGIQKYLSKGGKFKTPEAINKIWGISDADKAILLPYVRIAAQSTSNKFFDNSNNYSPNPYPKKIISAVEINSTDSTSLEALPGIGPGFAKRIINFRNKLGGFYKVEQVAETFGLPDSTFQKVKPYIKIDANTIKKININTASLDELKAHPYIRWQLANVIMAYKKEHGNFTSIEALKKIMIIDDITYNKISPYLTL</sequence>
<dbReference type="Gene3D" id="1.10.150.320">
    <property type="entry name" value="Photosystem II 12 kDa extrinsic protein"/>
    <property type="match status" value="1"/>
</dbReference>
<evidence type="ECO:0000313" key="2">
    <source>
        <dbReference type="EMBL" id="MFC4262586.1"/>
    </source>
</evidence>
<gene>
    <name evidence="2" type="ORF">ACFOWM_06845</name>
</gene>
<protein>
    <submittedName>
        <fullName evidence="2">Helix-hairpin-helix domain-containing protein</fullName>
    </submittedName>
</protein>